<reference evidence="1 2" key="1">
    <citation type="submission" date="2024-09" db="EMBL/GenBank/DDBJ databases">
        <authorList>
            <person name="Sun Q."/>
            <person name="Mori K."/>
        </authorList>
    </citation>
    <scope>NUCLEOTIDE SEQUENCE [LARGE SCALE GENOMIC DNA]</scope>
    <source>
        <strain evidence="1 2">CCM 7759</strain>
    </source>
</reference>
<proteinExistence type="predicted"/>
<sequence length="63" mass="7213">MNMIPIGSAQIPYVQYDDKASQIIVQYSTGRTEAVMNVKKEELAGLLLSTNRYDWVVKLKHRT</sequence>
<comment type="caution">
    <text evidence="1">The sequence shown here is derived from an EMBL/GenBank/DDBJ whole genome shotgun (WGS) entry which is preliminary data.</text>
</comment>
<dbReference type="EMBL" id="JBHLWN010000074">
    <property type="protein sequence ID" value="MFC0214527.1"/>
    <property type="molecule type" value="Genomic_DNA"/>
</dbReference>
<dbReference type="RefSeq" id="WP_377471905.1">
    <property type="nucleotide sequence ID" value="NZ_JBHLWN010000074.1"/>
</dbReference>
<accession>A0ABV6DPJ8</accession>
<dbReference type="Proteomes" id="UP001589776">
    <property type="component" value="Unassembled WGS sequence"/>
</dbReference>
<protein>
    <submittedName>
        <fullName evidence="1">Uncharacterized protein</fullName>
    </submittedName>
</protein>
<gene>
    <name evidence="1" type="ORF">ACFFK0_19015</name>
</gene>
<evidence type="ECO:0000313" key="2">
    <source>
        <dbReference type="Proteomes" id="UP001589776"/>
    </source>
</evidence>
<organism evidence="1 2">
    <name type="scientific">Paenibacillus chartarius</name>
    <dbReference type="NCBI Taxonomy" id="747481"/>
    <lineage>
        <taxon>Bacteria</taxon>
        <taxon>Bacillati</taxon>
        <taxon>Bacillota</taxon>
        <taxon>Bacilli</taxon>
        <taxon>Bacillales</taxon>
        <taxon>Paenibacillaceae</taxon>
        <taxon>Paenibacillus</taxon>
    </lineage>
</organism>
<name>A0ABV6DPJ8_9BACL</name>
<evidence type="ECO:0000313" key="1">
    <source>
        <dbReference type="EMBL" id="MFC0214527.1"/>
    </source>
</evidence>
<keyword evidence="2" id="KW-1185">Reference proteome</keyword>